<gene>
    <name evidence="1" type="ORF">BDY19DRAFT_917081</name>
</gene>
<comment type="caution">
    <text evidence="1">The sequence shown here is derived from an EMBL/GenBank/DDBJ whole genome shotgun (WGS) entry which is preliminary data.</text>
</comment>
<organism evidence="1 2">
    <name type="scientific">Irpex rosettiformis</name>
    <dbReference type="NCBI Taxonomy" id="378272"/>
    <lineage>
        <taxon>Eukaryota</taxon>
        <taxon>Fungi</taxon>
        <taxon>Dikarya</taxon>
        <taxon>Basidiomycota</taxon>
        <taxon>Agaricomycotina</taxon>
        <taxon>Agaricomycetes</taxon>
        <taxon>Polyporales</taxon>
        <taxon>Irpicaceae</taxon>
        <taxon>Irpex</taxon>
    </lineage>
</organism>
<protein>
    <submittedName>
        <fullName evidence="1">Uncharacterized protein</fullName>
    </submittedName>
</protein>
<accession>A0ACB8ULJ7</accession>
<evidence type="ECO:0000313" key="1">
    <source>
        <dbReference type="EMBL" id="KAI0095277.1"/>
    </source>
</evidence>
<dbReference type="Proteomes" id="UP001055072">
    <property type="component" value="Unassembled WGS sequence"/>
</dbReference>
<sequence length="623" mass="68503">MKERGVGKPWTKQEDDLLTQAVRVHGENDNWKAIALCVPGRTNKACRKRWLHSLSPYVKKTAWTQDEDQLLLRLYDKHGPKWSAIAREIPGRTDDACSKRYREALDPSLKRDEWTQAEDDKLLRVQPDKGVQWGQIGRELNRSGLACRNRWRMLNRKKAQGGLRNDHSQTSDTLLAGGPTESNADVPSNWNPSVSFQEPTFWDATDTQQYPPSTDLTQEDSASQFAAIPSSAYLSPDYSVSEMPEHVQPSVPFNYSSSSLSAALSLAAVSPSSTHMNSPITNQTSPFPLVNDTQFLNAGQGSISSQSSVLQEHLIPATQSYLSPSPTSSSSPDLSALGSQDLTVPIPFDDSSPETYSPNYDSAVGGSQPPIIEVTTTYPTPVASPIIDESMPFAPEQDHPAEQAAARHYRTSTEKRLAESKTASPKKSSRHSVKGGPPRLSASLPASDNVPAYVCGHESCWLPGESRSTKCYRTSQELYDHWKVEHSDDAVCERPYRCGLPDCGKGWKSINGLQYHLQLSKAHFQKAISASITPQPEVPVTAVNSVSAGVKKKMFGCPRPGCTNQYKQMSGLRYHLTHGHTQQLPHQLTGVPPALARKVADRLHPPISPQETSPLQFSAHPGQ</sequence>
<evidence type="ECO:0000313" key="2">
    <source>
        <dbReference type="Proteomes" id="UP001055072"/>
    </source>
</evidence>
<reference evidence="1" key="1">
    <citation type="journal article" date="2021" name="Environ. Microbiol.">
        <title>Gene family expansions and transcriptome signatures uncover fungal adaptations to wood decay.</title>
        <authorList>
            <person name="Hage H."/>
            <person name="Miyauchi S."/>
            <person name="Viragh M."/>
            <person name="Drula E."/>
            <person name="Min B."/>
            <person name="Chaduli D."/>
            <person name="Navarro D."/>
            <person name="Favel A."/>
            <person name="Norest M."/>
            <person name="Lesage-Meessen L."/>
            <person name="Balint B."/>
            <person name="Merenyi Z."/>
            <person name="de Eugenio L."/>
            <person name="Morin E."/>
            <person name="Martinez A.T."/>
            <person name="Baldrian P."/>
            <person name="Stursova M."/>
            <person name="Martinez M.J."/>
            <person name="Novotny C."/>
            <person name="Magnuson J.K."/>
            <person name="Spatafora J.W."/>
            <person name="Maurice S."/>
            <person name="Pangilinan J."/>
            <person name="Andreopoulos W."/>
            <person name="LaButti K."/>
            <person name="Hundley H."/>
            <person name="Na H."/>
            <person name="Kuo A."/>
            <person name="Barry K."/>
            <person name="Lipzen A."/>
            <person name="Henrissat B."/>
            <person name="Riley R."/>
            <person name="Ahrendt S."/>
            <person name="Nagy L.G."/>
            <person name="Grigoriev I.V."/>
            <person name="Martin F."/>
            <person name="Rosso M.N."/>
        </authorList>
    </citation>
    <scope>NUCLEOTIDE SEQUENCE</scope>
    <source>
        <strain evidence="1">CBS 384.51</strain>
    </source>
</reference>
<name>A0ACB8ULJ7_9APHY</name>
<keyword evidence="2" id="KW-1185">Reference proteome</keyword>
<dbReference type="EMBL" id="MU274900">
    <property type="protein sequence ID" value="KAI0095277.1"/>
    <property type="molecule type" value="Genomic_DNA"/>
</dbReference>
<proteinExistence type="predicted"/>